<dbReference type="PANTHER" id="PTHR28004">
    <property type="entry name" value="ZGC:162816-RELATED"/>
    <property type="match status" value="1"/>
</dbReference>
<dbReference type="KEGG" id="sace:GIY23_14735"/>
<evidence type="ECO:0000313" key="4">
    <source>
        <dbReference type="EMBL" id="QGK70601.1"/>
    </source>
</evidence>
<dbReference type="InterPro" id="IPR026956">
    <property type="entry name" value="D-ser_dehydrat-like_dom"/>
</dbReference>
<dbReference type="GO" id="GO:0016829">
    <property type="term" value="F:lyase activity"/>
    <property type="evidence" value="ECO:0007669"/>
    <property type="project" value="UniProtKB-KW"/>
</dbReference>
<reference evidence="5" key="1">
    <citation type="submission" date="2019-11" db="EMBL/GenBank/DDBJ databases">
        <title>The complete genome sequence of Saccharopolyspora sp. E2A.</title>
        <authorList>
            <person name="Zhang G."/>
        </authorList>
    </citation>
    <scope>NUCLEOTIDE SEQUENCE [LARGE SCALE GENOMIC DNA]</scope>
    <source>
        <strain evidence="5">E2A</strain>
    </source>
</reference>
<evidence type="ECO:0000313" key="5">
    <source>
        <dbReference type="Proteomes" id="UP000371041"/>
    </source>
</evidence>
<name>A0A5Q3Q7G4_9PSEU</name>
<sequence length="430" mass="47013">MTEATAPLDRAAVRALRDEKLDWRFRSIPERAFGMTTGEFLATGPSLTEFLGPVLTLDEPALDHNLRTMAEWCAQRGVLLAPHGKTTMAPRLFERQLDHGAWGITAATAGQLRVYRAFGLRRVLLANQLVDPQALRWLSGELDADPGFDCACWVDSLRGVRLMDEALTGRRPLDVLVELGAPGGRTGARGVEESVEIARAVAASPKLRLVGVAGYEAAIARSTDPSALETVDAYLGDVRELALRLDHDDLFETEHVLVSCGGSSYFDQVTDALTTDWPTRREVFPVLRSGAYLTHDDGLYRGMSPLGREHRLTGAESPFQSAMRIWAQITSHPEPTLALATMGRRDVSFDAGLPEPQVVCADEGTAPLTGCRVTALADQHAFLDVPADSGLRVGDRIGFGLSHPCTVFDRWSLIPLVRDDEVVDLIRTFF</sequence>
<accession>A0A5Q3Q7G4</accession>
<feature type="domain" description="D-serine dehydratase-like" evidence="3">
    <location>
        <begin position="322"/>
        <end position="418"/>
    </location>
</feature>
<dbReference type="EMBL" id="CP045929">
    <property type="protein sequence ID" value="QGK70601.1"/>
    <property type="molecule type" value="Genomic_DNA"/>
</dbReference>
<dbReference type="InterPro" id="IPR001608">
    <property type="entry name" value="Ala_racemase_N"/>
</dbReference>
<dbReference type="PANTHER" id="PTHR28004:SF8">
    <property type="entry name" value="D-SERINE DEAMINASE"/>
    <property type="match status" value="1"/>
</dbReference>
<dbReference type="RefSeq" id="WP_154077183.1">
    <property type="nucleotide sequence ID" value="NZ_CP045929.1"/>
</dbReference>
<dbReference type="Pfam" id="PF14031">
    <property type="entry name" value="D-ser_dehydrat"/>
    <property type="match status" value="1"/>
</dbReference>
<evidence type="ECO:0000256" key="1">
    <source>
        <dbReference type="ARBA" id="ARBA00005323"/>
    </source>
</evidence>
<dbReference type="InterPro" id="IPR042208">
    <property type="entry name" value="D-ser_dehydrat-like_sf"/>
</dbReference>
<dbReference type="AlphaFoldDB" id="A0A5Q3Q7G4"/>
<dbReference type="Proteomes" id="UP000371041">
    <property type="component" value="Chromosome"/>
</dbReference>
<proteinExistence type="inferred from homology"/>
<dbReference type="Pfam" id="PF01168">
    <property type="entry name" value="Ala_racemase_N"/>
    <property type="match status" value="1"/>
</dbReference>
<dbReference type="CDD" id="cd06818">
    <property type="entry name" value="PLPDE_III_cryptic_DSD"/>
    <property type="match status" value="1"/>
</dbReference>
<comment type="similarity">
    <text evidence="1">Belongs to the DSD1 family.</text>
</comment>
<keyword evidence="2" id="KW-0456">Lyase</keyword>
<evidence type="ECO:0000256" key="2">
    <source>
        <dbReference type="ARBA" id="ARBA00023239"/>
    </source>
</evidence>
<dbReference type="SMART" id="SM01119">
    <property type="entry name" value="D-ser_dehydrat"/>
    <property type="match status" value="1"/>
</dbReference>
<dbReference type="Gene3D" id="3.20.20.10">
    <property type="entry name" value="Alanine racemase"/>
    <property type="match status" value="1"/>
</dbReference>
<evidence type="ECO:0000259" key="3">
    <source>
        <dbReference type="SMART" id="SM01119"/>
    </source>
</evidence>
<keyword evidence="5" id="KW-1185">Reference proteome</keyword>
<gene>
    <name evidence="4" type="ORF">GIY23_14735</name>
</gene>
<dbReference type="InterPro" id="IPR029066">
    <property type="entry name" value="PLP-binding_barrel"/>
</dbReference>
<dbReference type="Gene3D" id="2.40.37.20">
    <property type="entry name" value="D-serine dehydratase-like domain"/>
    <property type="match status" value="1"/>
</dbReference>
<protein>
    <submittedName>
        <fullName evidence="4">Amino acid deaminase</fullName>
    </submittedName>
</protein>
<dbReference type="InterPro" id="IPR051466">
    <property type="entry name" value="D-amino_acid_metab_enzyme"/>
</dbReference>
<dbReference type="SUPFAM" id="SSF51419">
    <property type="entry name" value="PLP-binding barrel"/>
    <property type="match status" value="1"/>
</dbReference>
<organism evidence="4 5">
    <name type="scientific">Allosaccharopolyspora coralli</name>
    <dbReference type="NCBI Taxonomy" id="2665642"/>
    <lineage>
        <taxon>Bacteria</taxon>
        <taxon>Bacillati</taxon>
        <taxon>Actinomycetota</taxon>
        <taxon>Actinomycetes</taxon>
        <taxon>Pseudonocardiales</taxon>
        <taxon>Pseudonocardiaceae</taxon>
        <taxon>Allosaccharopolyspora</taxon>
    </lineage>
</organism>